<organism evidence="2 3">
    <name type="scientific">Brassica cretica</name>
    <name type="common">Mustard</name>
    <dbReference type="NCBI Taxonomy" id="69181"/>
    <lineage>
        <taxon>Eukaryota</taxon>
        <taxon>Viridiplantae</taxon>
        <taxon>Streptophyta</taxon>
        <taxon>Embryophyta</taxon>
        <taxon>Tracheophyta</taxon>
        <taxon>Spermatophyta</taxon>
        <taxon>Magnoliopsida</taxon>
        <taxon>eudicotyledons</taxon>
        <taxon>Gunneridae</taxon>
        <taxon>Pentapetalae</taxon>
        <taxon>rosids</taxon>
        <taxon>malvids</taxon>
        <taxon>Brassicales</taxon>
        <taxon>Brassicaceae</taxon>
        <taxon>Brassiceae</taxon>
        <taxon>Brassica</taxon>
    </lineage>
</organism>
<protein>
    <submittedName>
        <fullName evidence="2">Uncharacterized protein</fullName>
    </submittedName>
</protein>
<reference evidence="2 3" key="1">
    <citation type="journal article" date="2020" name="BMC Genomics">
        <title>Intraspecific diversification of the crop wild relative Brassica cretica Lam. using demographic model selection.</title>
        <authorList>
            <person name="Kioukis A."/>
            <person name="Michalopoulou V.A."/>
            <person name="Briers L."/>
            <person name="Pirintsos S."/>
            <person name="Studholme D.J."/>
            <person name="Pavlidis P."/>
            <person name="Sarris P.F."/>
        </authorList>
    </citation>
    <scope>NUCLEOTIDE SEQUENCE [LARGE SCALE GENOMIC DNA]</scope>
    <source>
        <strain evidence="3">cv. PFS-1207/04</strain>
    </source>
</reference>
<gene>
    <name evidence="2" type="ORF">DY000_02014497</name>
</gene>
<dbReference type="EMBL" id="QGKV02000759">
    <property type="protein sequence ID" value="KAF3563106.1"/>
    <property type="molecule type" value="Genomic_DNA"/>
</dbReference>
<keyword evidence="3" id="KW-1185">Reference proteome</keyword>
<dbReference type="Proteomes" id="UP000266723">
    <property type="component" value="Unassembled WGS sequence"/>
</dbReference>
<accession>A0ABQ7CT74</accession>
<comment type="caution">
    <text evidence="2">The sequence shown here is derived from an EMBL/GenBank/DDBJ whole genome shotgun (WGS) entry which is preliminary data.</text>
</comment>
<evidence type="ECO:0000313" key="3">
    <source>
        <dbReference type="Proteomes" id="UP000266723"/>
    </source>
</evidence>
<feature type="region of interest" description="Disordered" evidence="1">
    <location>
        <begin position="1"/>
        <end position="50"/>
    </location>
</feature>
<evidence type="ECO:0000256" key="1">
    <source>
        <dbReference type="SAM" id="MobiDB-lite"/>
    </source>
</evidence>
<name>A0ABQ7CT74_BRACR</name>
<evidence type="ECO:0000313" key="2">
    <source>
        <dbReference type="EMBL" id="KAF3563106.1"/>
    </source>
</evidence>
<sequence>MHHIRCCQSGEDLNLAGDQPYKGSPSSFKPRGQHNSHRDSQAKLSIRGDASIFNKRSPDILIPSR</sequence>
<proteinExistence type="predicted"/>